<evidence type="ECO:0000313" key="1">
    <source>
        <dbReference type="EMBL" id="CAB4174308.1"/>
    </source>
</evidence>
<evidence type="ECO:0000313" key="2">
    <source>
        <dbReference type="EMBL" id="CAB4184663.1"/>
    </source>
</evidence>
<protein>
    <submittedName>
        <fullName evidence="2">Uncharacterized protein</fullName>
    </submittedName>
</protein>
<gene>
    <name evidence="2" type="ORF">UFOVP1131_22</name>
    <name evidence="3" type="ORF">UFOVP1245_40</name>
    <name evidence="4" type="ORF">UFOVP1582_14</name>
    <name evidence="1" type="ORF">UFOVP966_36</name>
</gene>
<accession>A0A6J5QJZ0</accession>
<evidence type="ECO:0000313" key="3">
    <source>
        <dbReference type="EMBL" id="CAB4192599.1"/>
    </source>
</evidence>
<proteinExistence type="predicted"/>
<dbReference type="EMBL" id="LR796919">
    <property type="protein sequence ID" value="CAB4174308.1"/>
    <property type="molecule type" value="Genomic_DNA"/>
</dbReference>
<sequence length="129" mass="13797">MYRFYVFVRRVVDGIEDAVGDTLTAAGPDWAYDKTEAVATDGGYPEPMAHSVARGMTQAAYALLGGLDFFVQEYDAEDIAAGSLTPEDKEMAAAIAIGLLPSDGSVAFVSGLVNREDGKPFWFVVAVHD</sequence>
<name>A0A6J5QJZ0_9CAUD</name>
<organism evidence="2">
    <name type="scientific">uncultured Caudovirales phage</name>
    <dbReference type="NCBI Taxonomy" id="2100421"/>
    <lineage>
        <taxon>Viruses</taxon>
        <taxon>Duplodnaviria</taxon>
        <taxon>Heunggongvirae</taxon>
        <taxon>Uroviricota</taxon>
        <taxon>Caudoviricetes</taxon>
        <taxon>Peduoviridae</taxon>
        <taxon>Maltschvirus</taxon>
        <taxon>Maltschvirus maltsch</taxon>
    </lineage>
</organism>
<evidence type="ECO:0000313" key="4">
    <source>
        <dbReference type="EMBL" id="CAB5230998.1"/>
    </source>
</evidence>
<dbReference type="EMBL" id="LR797185">
    <property type="protein sequence ID" value="CAB4192599.1"/>
    <property type="molecule type" value="Genomic_DNA"/>
</dbReference>
<reference evidence="2" key="1">
    <citation type="submission" date="2020-05" db="EMBL/GenBank/DDBJ databases">
        <authorList>
            <person name="Chiriac C."/>
            <person name="Salcher M."/>
            <person name="Ghai R."/>
            <person name="Kavagutti S V."/>
        </authorList>
    </citation>
    <scope>NUCLEOTIDE SEQUENCE</scope>
</reference>
<dbReference type="EMBL" id="LR798428">
    <property type="protein sequence ID" value="CAB5230998.1"/>
    <property type="molecule type" value="Genomic_DNA"/>
</dbReference>
<dbReference type="EMBL" id="LR797071">
    <property type="protein sequence ID" value="CAB4184663.1"/>
    <property type="molecule type" value="Genomic_DNA"/>
</dbReference>